<dbReference type="SUPFAM" id="SSF52540">
    <property type="entry name" value="P-loop containing nucleoside triphosphate hydrolases"/>
    <property type="match status" value="1"/>
</dbReference>
<dbReference type="FunFam" id="3.40.50.300:FF:000917">
    <property type="entry name" value="DNA mismatch repair protein"/>
    <property type="match status" value="1"/>
</dbReference>
<evidence type="ECO:0000256" key="8">
    <source>
        <dbReference type="ARBA" id="ARBA00023204"/>
    </source>
</evidence>
<evidence type="ECO:0000259" key="14">
    <source>
        <dbReference type="PROSITE" id="PS00486"/>
    </source>
</evidence>
<dbReference type="PANTHER" id="PTHR11361:SF122">
    <property type="entry name" value="DNA MISMATCH REPAIR PROTEIN MSH3"/>
    <property type="match status" value="1"/>
</dbReference>
<keyword evidence="16" id="KW-1185">Reference proteome</keyword>
<dbReference type="GO" id="GO:0006312">
    <property type="term" value="P:mitotic recombination"/>
    <property type="evidence" value="ECO:0007669"/>
    <property type="project" value="TreeGrafter"/>
</dbReference>
<feature type="region of interest" description="Disordered" evidence="13">
    <location>
        <begin position="129"/>
        <end position="171"/>
    </location>
</feature>
<reference evidence="15" key="2">
    <citation type="submission" date="2025-09" db="UniProtKB">
        <authorList>
            <consortium name="Ensembl"/>
        </authorList>
    </citation>
    <scope>IDENTIFICATION</scope>
</reference>
<dbReference type="GO" id="GO:0005634">
    <property type="term" value="C:nucleus"/>
    <property type="evidence" value="ECO:0007669"/>
    <property type="project" value="TreeGrafter"/>
</dbReference>
<keyword evidence="3" id="KW-0597">Phosphoprotein</keyword>
<dbReference type="Gene3D" id="3.30.420.110">
    <property type="entry name" value="MutS, connector domain"/>
    <property type="match status" value="1"/>
</dbReference>
<evidence type="ECO:0000256" key="4">
    <source>
        <dbReference type="ARBA" id="ARBA00022741"/>
    </source>
</evidence>
<feature type="compositionally biased region" description="Polar residues" evidence="13">
    <location>
        <begin position="31"/>
        <end position="41"/>
    </location>
</feature>
<feature type="region of interest" description="Disordered" evidence="13">
    <location>
        <begin position="31"/>
        <end position="86"/>
    </location>
</feature>
<dbReference type="SMART" id="SM00534">
    <property type="entry name" value="MUTSac"/>
    <property type="match status" value="1"/>
</dbReference>
<dbReference type="InterPro" id="IPR007696">
    <property type="entry name" value="DNA_mismatch_repair_MutS_core"/>
</dbReference>
<dbReference type="PANTHER" id="PTHR11361">
    <property type="entry name" value="DNA MISMATCH REPAIR PROTEIN MUTS FAMILY MEMBER"/>
    <property type="match status" value="1"/>
</dbReference>
<proteinExistence type="inferred from homology"/>
<dbReference type="GO" id="GO:0006298">
    <property type="term" value="P:mismatch repair"/>
    <property type="evidence" value="ECO:0007669"/>
    <property type="project" value="InterPro"/>
</dbReference>
<dbReference type="FunFam" id="3.30.420.110:FF:000005">
    <property type="entry name" value="DNA mismatch repair protein"/>
    <property type="match status" value="1"/>
</dbReference>
<dbReference type="Gene3D" id="1.10.1420.10">
    <property type="match status" value="2"/>
</dbReference>
<comment type="similarity">
    <text evidence="1">Belongs to the DNA mismatch repair MutS family. MSH3 subfamily.</text>
</comment>
<feature type="compositionally biased region" description="Polar residues" evidence="13">
    <location>
        <begin position="150"/>
        <end position="166"/>
    </location>
</feature>
<keyword evidence="12" id="KW-0175">Coiled coil</keyword>
<dbReference type="SUPFAM" id="SSF53150">
    <property type="entry name" value="DNA repair protein MutS, domain II"/>
    <property type="match status" value="1"/>
</dbReference>
<evidence type="ECO:0000313" key="15">
    <source>
        <dbReference type="Ensembl" id="ENSCWAP00000022146.1"/>
    </source>
</evidence>
<evidence type="ECO:0000256" key="5">
    <source>
        <dbReference type="ARBA" id="ARBA00022763"/>
    </source>
</evidence>
<feature type="coiled-coil region" evidence="12">
    <location>
        <begin position="641"/>
        <end position="668"/>
    </location>
</feature>
<dbReference type="PROSITE" id="PS00486">
    <property type="entry name" value="DNA_MISMATCH_REPAIR_2"/>
    <property type="match status" value="1"/>
</dbReference>
<keyword evidence="8" id="KW-0234">DNA repair</keyword>
<dbReference type="InterPro" id="IPR000432">
    <property type="entry name" value="DNA_mismatch_repair_MutS_C"/>
</dbReference>
<dbReference type="SUPFAM" id="SSF48334">
    <property type="entry name" value="DNA repair protein MutS, domain III"/>
    <property type="match status" value="1"/>
</dbReference>
<dbReference type="InterPro" id="IPR017261">
    <property type="entry name" value="DNA_mismatch_repair_MutS/MSH"/>
</dbReference>
<comment type="subunit">
    <text evidence="10">Component of the DNA mismatch repair (MMR) complex composed at least of MSH2, MSH3, MSH6, PMS1 and MLH1. Heterodimer consisting of MSH2-MSH3 (MutS beta). Forms a ternary complex with MutL alpha (MLH1-PMS1). Interacts with EXO1. Interacts with MCM9.</text>
</comment>
<comment type="function">
    <text evidence="9">Component of the post-replicative DNA mismatch repair system (MMR). Heterodimerizes with MSH2 to form MutS beta which binds to DNA mismatches thereby initiating DNA repair. When bound, the MutS beta heterodimer bends the DNA helix and shields approximately 20 base pairs. MutS beta recognizes large insertion-deletion loops (IDL) up to 13 nucleotides long. After mismatch binding, forms a ternary complex with the MutL alpha heterodimer, which is thought to be responsible for directing the downstream MMR events, including strand discrimination, excision, and resynthesis.</text>
</comment>
<feature type="compositionally biased region" description="Low complexity" evidence="13">
    <location>
        <begin position="8"/>
        <end position="20"/>
    </location>
</feature>
<feature type="compositionally biased region" description="Gly residues" evidence="13">
    <location>
        <begin position="73"/>
        <end position="83"/>
    </location>
</feature>
<dbReference type="GO" id="GO:0016447">
    <property type="term" value="P:somatic recombination of immunoglobulin gene segments"/>
    <property type="evidence" value="ECO:0007669"/>
    <property type="project" value="TreeGrafter"/>
</dbReference>
<dbReference type="FunFam" id="1.10.1420.10:FF:000004">
    <property type="entry name" value="DNA mismatch repair protein Msh3"/>
    <property type="match status" value="1"/>
</dbReference>
<dbReference type="Proteomes" id="UP000694540">
    <property type="component" value="Unplaced"/>
</dbReference>
<keyword evidence="5" id="KW-0227">DNA damage</keyword>
<dbReference type="Pfam" id="PF05192">
    <property type="entry name" value="MutS_III"/>
    <property type="match status" value="1"/>
</dbReference>
<feature type="domain" description="DNA mismatch repair proteins mutS family" evidence="14">
    <location>
        <begin position="899"/>
        <end position="915"/>
    </location>
</feature>
<evidence type="ECO:0000256" key="3">
    <source>
        <dbReference type="ARBA" id="ARBA00022553"/>
    </source>
</evidence>
<dbReference type="SMART" id="SM00533">
    <property type="entry name" value="MUTSd"/>
    <property type="match status" value="1"/>
</dbReference>
<dbReference type="GO" id="GO:0005524">
    <property type="term" value="F:ATP binding"/>
    <property type="evidence" value="ECO:0007669"/>
    <property type="project" value="UniProtKB-KW"/>
</dbReference>
<evidence type="ECO:0000256" key="10">
    <source>
        <dbReference type="ARBA" id="ARBA00066229"/>
    </source>
</evidence>
<dbReference type="Ensembl" id="ENSCWAT00000024020.1">
    <property type="protein sequence ID" value="ENSCWAP00000022146.1"/>
    <property type="gene ID" value="ENSCWAG00000013447.1"/>
</dbReference>
<dbReference type="GeneTree" id="ENSGT00550000074949"/>
<evidence type="ECO:0000256" key="9">
    <source>
        <dbReference type="ARBA" id="ARBA00059749"/>
    </source>
</evidence>
<gene>
    <name evidence="15" type="primary">MSH3</name>
</gene>
<dbReference type="InterPro" id="IPR027417">
    <property type="entry name" value="P-loop_NTPase"/>
</dbReference>
<dbReference type="FunFam" id="1.10.1420.10:FF:000010">
    <property type="entry name" value="DNA mismatch repair protein"/>
    <property type="match status" value="1"/>
</dbReference>
<dbReference type="NCBIfam" id="NF003810">
    <property type="entry name" value="PRK05399.1"/>
    <property type="match status" value="1"/>
</dbReference>
<dbReference type="InterPro" id="IPR036187">
    <property type="entry name" value="DNA_mismatch_repair_MutS_sf"/>
</dbReference>
<feature type="compositionally biased region" description="Low complexity" evidence="13">
    <location>
        <begin position="48"/>
        <end position="62"/>
    </location>
</feature>
<dbReference type="SUPFAM" id="SSF55271">
    <property type="entry name" value="DNA repair protein MutS, domain I"/>
    <property type="match status" value="1"/>
</dbReference>
<sequence length="1065" mass="119440">MSRRKPTRGGAAAASPARGRQAVLSRFFQSTGSLKSTSSPTGAAETVAPDSDSAAPLASTLPPHLPPHVVGSVQGGAGPAGSEGRGDKMEGNVLCFLLIFRTDPLQERFAVLPKCTDFEDIDLLRAKNAVSSEDSKSQTSQKDKTLGHFGSSQRSSENFQKTSDSKPSNKRTKSIYTPLELQYLEMKQQQKDAILCVECGYKYRFFGEDAEIAARELNIYCHLDHNFMTASIPTHRLFVHVRRLVAKGYKVGVVKQTETAALKAIGDNKSSVFSRKLTLDDAVNVDEIMTDTSTSYLLCICENKETVKDRKKGNVFIGIVGVQPATGEVVFDSFQDSASRPELETRILCLQPVELLLPSDLSEPTETLIRRATAVSVRDDRIRVERMDNMYFEYSHAFQEVTEFYAKDVVDIKGSRSFSSIINLEKPVICSLAAIIRYLKEFNLEKVLSKPKNFKQLSGEMEFMTINGTTLRNLEILQNQTDMKTKGSLFWVLDHTKTSFGRRKLKKWVTQPLLKLREINARLDAVSEVLHSESSVFGQIENHLRKLPDIERGLCSIYHKKCSTQEFFLIVKTLYHLKSEFQALIPAVNSHVQSNLLQTCLPEIPELLSPVERYLKILNEQAAKNGDKTELFKDLSDFPVIKKRKDEIQEVTDKIQTHLQEIRKILKNPSAQYVTVSGQEFMIEVKNSAVSCIPTDWVKVGSTKAVSRFHSPFVVENYRHLNQLREQLVLDCSAEWLDFLENFSEHYHSLCKAVHHLATVDCIFSLAKVAKQGDYCRPTLQEERKIIIKNGRHPVIDVLLGEQDQYVPNSTDLSGDSERVMIITGPNMGGKSSYIKQVALITIMAQIGSYVPAEEATIGIVDGIFTRMGAADNIYKGRSTFMEELTDTAEIIRKATSQSLVILDELGRGTSTHDGIAIAYATLEHFIRDVKSLTLFVTHYPPVCELEKSYSQQVGNYHMGFLVNEDESKQDPGEEDKVPDFVTFLYQITRGSAARSYGLNVAKLADVPGEILKKAASKSKELEGLVNGKRKRLKSFAKLWTISDAKDLQKWTDDFEMEEITDFSS</sequence>
<name>A0A8C3WVY8_9CETA</name>
<organism evidence="15 16">
    <name type="scientific">Catagonus wagneri</name>
    <name type="common">Chacoan peccary</name>
    <dbReference type="NCBI Taxonomy" id="51154"/>
    <lineage>
        <taxon>Eukaryota</taxon>
        <taxon>Metazoa</taxon>
        <taxon>Chordata</taxon>
        <taxon>Craniata</taxon>
        <taxon>Vertebrata</taxon>
        <taxon>Euteleostomi</taxon>
        <taxon>Mammalia</taxon>
        <taxon>Eutheria</taxon>
        <taxon>Laurasiatheria</taxon>
        <taxon>Artiodactyla</taxon>
        <taxon>Suina</taxon>
        <taxon>Tayassuidae</taxon>
        <taxon>Catagonus</taxon>
    </lineage>
</organism>
<dbReference type="GO" id="GO:0140664">
    <property type="term" value="F:ATP-dependent DNA damage sensor activity"/>
    <property type="evidence" value="ECO:0007669"/>
    <property type="project" value="InterPro"/>
</dbReference>
<dbReference type="AlphaFoldDB" id="A0A8C3WVY8"/>
<protein>
    <recommendedName>
        <fullName evidence="2 11">DNA mismatch repair protein MSH3</fullName>
    </recommendedName>
    <alternativeName>
        <fullName evidence="2 11">DNA mismatch repair protein MSH3</fullName>
    </alternativeName>
</protein>
<dbReference type="InterPro" id="IPR007695">
    <property type="entry name" value="DNA_mismatch_repair_MutS-lik_N"/>
</dbReference>
<evidence type="ECO:0000256" key="11">
    <source>
        <dbReference type="ARBA" id="ARBA00073774"/>
    </source>
</evidence>
<dbReference type="PIRSF" id="PIRSF037677">
    <property type="entry name" value="DNA_mis_repair_Msh6"/>
    <property type="match status" value="1"/>
</dbReference>
<evidence type="ECO:0000256" key="6">
    <source>
        <dbReference type="ARBA" id="ARBA00022840"/>
    </source>
</evidence>
<keyword evidence="4" id="KW-0547">Nucleotide-binding</keyword>
<evidence type="ECO:0000256" key="13">
    <source>
        <dbReference type="SAM" id="MobiDB-lite"/>
    </source>
</evidence>
<dbReference type="InterPro" id="IPR045076">
    <property type="entry name" value="MutS"/>
</dbReference>
<keyword evidence="7" id="KW-0238">DNA-binding</keyword>
<dbReference type="Pfam" id="PF05188">
    <property type="entry name" value="MutS_II"/>
    <property type="match status" value="1"/>
</dbReference>
<dbReference type="FunFam" id="3.40.1170.10:FF:000004">
    <property type="entry name" value="DNA mismatch repair protein"/>
    <property type="match status" value="1"/>
</dbReference>
<dbReference type="Pfam" id="PF00488">
    <property type="entry name" value="MutS_V"/>
    <property type="match status" value="1"/>
</dbReference>
<keyword evidence="6" id="KW-0067">ATP-binding</keyword>
<dbReference type="GO" id="GO:0030983">
    <property type="term" value="F:mismatched DNA binding"/>
    <property type="evidence" value="ECO:0007669"/>
    <property type="project" value="InterPro"/>
</dbReference>
<feature type="compositionally biased region" description="Basic and acidic residues" evidence="13">
    <location>
        <begin position="133"/>
        <end position="146"/>
    </location>
</feature>
<evidence type="ECO:0000256" key="1">
    <source>
        <dbReference type="ARBA" id="ARBA00007094"/>
    </source>
</evidence>
<dbReference type="InterPro" id="IPR007860">
    <property type="entry name" value="DNA_mmatch_repair_MutS_con_dom"/>
</dbReference>
<dbReference type="Gene3D" id="3.40.1170.10">
    <property type="entry name" value="DNA repair protein MutS, domain I"/>
    <property type="match status" value="1"/>
</dbReference>
<evidence type="ECO:0000256" key="2">
    <source>
        <dbReference type="ARBA" id="ARBA00022151"/>
    </source>
</evidence>
<dbReference type="Gene3D" id="3.40.50.300">
    <property type="entry name" value="P-loop containing nucleotide triphosphate hydrolases"/>
    <property type="match status" value="1"/>
</dbReference>
<dbReference type="InterPro" id="IPR016151">
    <property type="entry name" value="DNA_mismatch_repair_MutS_N"/>
</dbReference>
<accession>A0A8C3WVY8</accession>
<feature type="region of interest" description="Disordered" evidence="13">
    <location>
        <begin position="1"/>
        <end position="20"/>
    </location>
</feature>
<evidence type="ECO:0000256" key="7">
    <source>
        <dbReference type="ARBA" id="ARBA00023125"/>
    </source>
</evidence>
<evidence type="ECO:0000313" key="16">
    <source>
        <dbReference type="Proteomes" id="UP000694540"/>
    </source>
</evidence>
<reference evidence="15" key="1">
    <citation type="submission" date="2025-08" db="UniProtKB">
        <authorList>
            <consortium name="Ensembl"/>
        </authorList>
    </citation>
    <scope>IDENTIFICATION</scope>
</reference>
<dbReference type="Pfam" id="PF01624">
    <property type="entry name" value="MutS_I"/>
    <property type="match status" value="1"/>
</dbReference>
<dbReference type="InterPro" id="IPR036678">
    <property type="entry name" value="MutS_con_dom_sf"/>
</dbReference>
<evidence type="ECO:0000256" key="12">
    <source>
        <dbReference type="SAM" id="Coils"/>
    </source>
</evidence>